<keyword evidence="2" id="KW-0808">Transferase</keyword>
<reference evidence="2 3" key="1">
    <citation type="submission" date="2009-01" db="EMBL/GenBank/DDBJ databases">
        <title>Complete sequence of chromosome of Methylobacterium nodulans ORS 2060.</title>
        <authorList>
            <consortium name="US DOE Joint Genome Institute"/>
            <person name="Lucas S."/>
            <person name="Copeland A."/>
            <person name="Lapidus A."/>
            <person name="Glavina del Rio T."/>
            <person name="Dalin E."/>
            <person name="Tice H."/>
            <person name="Bruce D."/>
            <person name="Goodwin L."/>
            <person name="Pitluck S."/>
            <person name="Sims D."/>
            <person name="Brettin T."/>
            <person name="Detter J.C."/>
            <person name="Han C."/>
            <person name="Larimer F."/>
            <person name="Land M."/>
            <person name="Hauser L."/>
            <person name="Kyrpides N."/>
            <person name="Ivanova N."/>
            <person name="Marx C.J."/>
            <person name="Richardson P."/>
        </authorList>
    </citation>
    <scope>NUCLEOTIDE SEQUENCE [LARGE SCALE GENOMIC DNA]</scope>
    <source>
        <strain evidence="3">LMG 21967 / CNCM I-2342 / ORS 2060</strain>
    </source>
</reference>
<dbReference type="EMBL" id="CP001349">
    <property type="protein sequence ID" value="ACL59447.1"/>
    <property type="molecule type" value="Genomic_DNA"/>
</dbReference>
<dbReference type="eggNOG" id="COG0500">
    <property type="taxonomic scope" value="Bacteria"/>
</dbReference>
<evidence type="ECO:0000313" key="2">
    <source>
        <dbReference type="EMBL" id="ACL59447.1"/>
    </source>
</evidence>
<dbReference type="GO" id="GO:0032259">
    <property type="term" value="P:methylation"/>
    <property type="evidence" value="ECO:0007669"/>
    <property type="project" value="UniProtKB-KW"/>
</dbReference>
<dbReference type="Pfam" id="PF08241">
    <property type="entry name" value="Methyltransf_11"/>
    <property type="match status" value="1"/>
</dbReference>
<evidence type="ECO:0000313" key="3">
    <source>
        <dbReference type="Proteomes" id="UP000008207"/>
    </source>
</evidence>
<dbReference type="SUPFAM" id="SSF53335">
    <property type="entry name" value="S-adenosyl-L-methionine-dependent methyltransferases"/>
    <property type="match status" value="1"/>
</dbReference>
<dbReference type="STRING" id="460265.Mnod_4580"/>
<keyword evidence="2" id="KW-0489">Methyltransferase</keyword>
<dbReference type="AlphaFoldDB" id="B8ID55"/>
<name>B8ID55_METNO</name>
<feature type="domain" description="Methyltransferase type 11" evidence="1">
    <location>
        <begin position="49"/>
        <end position="143"/>
    </location>
</feature>
<proteinExistence type="predicted"/>
<keyword evidence="3" id="KW-1185">Reference proteome</keyword>
<dbReference type="KEGG" id="mno:Mnod_4580"/>
<gene>
    <name evidence="2" type="ordered locus">Mnod_4580</name>
</gene>
<evidence type="ECO:0000259" key="1">
    <source>
        <dbReference type="Pfam" id="PF08241"/>
    </source>
</evidence>
<sequence length="242" mass="26150">MSASMSASWREFWNRTNPIYVNERHRVRHYAGVAEEIAALVPHAGAHVLDYGCGEALSAGRVARICARLYLCDAAPRVRDALADRFGDEPRVTVLAPEAIAALPDRSLDLVVAHSVAQYLTPAELDAALSLWREKLRPGGCLVLADVIPPDLGALADSLALLAFARREGFLGAALLGLVRTALSDYPSLRRRLGLTRYTQAAMLERLRAAGFTAEPRPNLGHNPQRLAFTARVAGARDGAPP</sequence>
<accession>B8ID55</accession>
<organism evidence="2 3">
    <name type="scientific">Methylobacterium nodulans (strain LMG 21967 / CNCM I-2342 / ORS 2060)</name>
    <dbReference type="NCBI Taxonomy" id="460265"/>
    <lineage>
        <taxon>Bacteria</taxon>
        <taxon>Pseudomonadati</taxon>
        <taxon>Pseudomonadota</taxon>
        <taxon>Alphaproteobacteria</taxon>
        <taxon>Hyphomicrobiales</taxon>
        <taxon>Methylobacteriaceae</taxon>
        <taxon>Methylobacterium</taxon>
    </lineage>
</organism>
<dbReference type="Gene3D" id="3.40.50.150">
    <property type="entry name" value="Vaccinia Virus protein VP39"/>
    <property type="match status" value="1"/>
</dbReference>
<dbReference type="InterPro" id="IPR029063">
    <property type="entry name" value="SAM-dependent_MTases_sf"/>
</dbReference>
<dbReference type="Proteomes" id="UP000008207">
    <property type="component" value="Chromosome"/>
</dbReference>
<dbReference type="HOGENOM" id="CLU_1208797_0_0_5"/>
<dbReference type="GO" id="GO:0008757">
    <property type="term" value="F:S-adenosylmethionine-dependent methyltransferase activity"/>
    <property type="evidence" value="ECO:0007669"/>
    <property type="project" value="InterPro"/>
</dbReference>
<protein>
    <submittedName>
        <fullName evidence="2">Methyltransferase type 12</fullName>
    </submittedName>
</protein>
<dbReference type="InterPro" id="IPR013216">
    <property type="entry name" value="Methyltransf_11"/>
</dbReference>
<dbReference type="CDD" id="cd02440">
    <property type="entry name" value="AdoMet_MTases"/>
    <property type="match status" value="1"/>
</dbReference>